<dbReference type="Pfam" id="PF17136">
    <property type="entry name" value="ribosomal_L24"/>
    <property type="match status" value="1"/>
</dbReference>
<gene>
    <name evidence="5 8" type="primary">rplX</name>
    <name evidence="8" type="ORF">ENP94_02800</name>
    <name evidence="9" type="ORF">ENS16_01705</name>
</gene>
<evidence type="ECO:0000313" key="9">
    <source>
        <dbReference type="EMBL" id="HFJ53391.1"/>
    </source>
</evidence>
<proteinExistence type="inferred from homology"/>
<dbReference type="Gene3D" id="2.30.30.30">
    <property type="match status" value="1"/>
</dbReference>
<dbReference type="CDD" id="cd06089">
    <property type="entry name" value="KOW_RPL26"/>
    <property type="match status" value="1"/>
</dbReference>
<dbReference type="SMART" id="SM00739">
    <property type="entry name" value="KOW"/>
    <property type="match status" value="1"/>
</dbReference>
<dbReference type="GO" id="GO:0003735">
    <property type="term" value="F:structural constituent of ribosome"/>
    <property type="evidence" value="ECO:0007669"/>
    <property type="project" value="InterPro"/>
</dbReference>
<comment type="caution">
    <text evidence="8">The sequence shown here is derived from an EMBL/GenBank/DDBJ whole genome shotgun (WGS) entry which is preliminary data.</text>
</comment>
<dbReference type="PANTHER" id="PTHR12903">
    <property type="entry name" value="MITOCHONDRIAL RIBOSOMAL PROTEIN L24"/>
    <property type="match status" value="1"/>
</dbReference>
<feature type="domain" description="KOW" evidence="7">
    <location>
        <begin position="2"/>
        <end position="29"/>
    </location>
</feature>
<name>A0A7C1NTG2_UNCW3</name>
<dbReference type="InterPro" id="IPR003256">
    <property type="entry name" value="Ribosomal_uL24"/>
</dbReference>
<dbReference type="GO" id="GO:0006412">
    <property type="term" value="P:translation"/>
    <property type="evidence" value="ECO:0007669"/>
    <property type="project" value="UniProtKB-UniRule"/>
</dbReference>
<dbReference type="InterPro" id="IPR005825">
    <property type="entry name" value="Ribosomal_uL24_CS"/>
</dbReference>
<evidence type="ECO:0000259" key="7">
    <source>
        <dbReference type="SMART" id="SM00739"/>
    </source>
</evidence>
<protein>
    <recommendedName>
        <fullName evidence="4 5">Large ribosomal subunit protein uL24</fullName>
    </recommendedName>
</protein>
<dbReference type="InterPro" id="IPR041988">
    <property type="entry name" value="Ribosomal_uL24_KOW"/>
</dbReference>
<dbReference type="GO" id="GO:0019843">
    <property type="term" value="F:rRNA binding"/>
    <property type="evidence" value="ECO:0007669"/>
    <property type="project" value="UniProtKB-UniRule"/>
</dbReference>
<keyword evidence="5" id="KW-0699">rRNA-binding</keyword>
<keyword evidence="2 5" id="KW-0689">Ribosomal protein</keyword>
<sequence>MQLRKGDVVEVISGEEKGRRGKVLRIEWHEKSKSYRAIVEGVNLAKKHQRTRGPDKPGGIVDLPNPIDVSNLVLICPKCGKKAKVRREEHEGRRVRVCRECEEIIDV</sequence>
<comment type="function">
    <text evidence="5">One of the proteins that surrounds the polypeptide exit tunnel on the outside of the subunit.</text>
</comment>
<dbReference type="EMBL" id="DSTU01000003">
    <property type="protein sequence ID" value="HFJ53391.1"/>
    <property type="molecule type" value="Genomic_DNA"/>
</dbReference>
<comment type="similarity">
    <text evidence="1 5 6">Belongs to the universal ribosomal protein uL24 family.</text>
</comment>
<dbReference type="InterPro" id="IPR014722">
    <property type="entry name" value="Rib_uL2_dom2"/>
</dbReference>
<evidence type="ECO:0000256" key="5">
    <source>
        <dbReference type="HAMAP-Rule" id="MF_01326"/>
    </source>
</evidence>
<evidence type="ECO:0000256" key="4">
    <source>
        <dbReference type="ARBA" id="ARBA00035206"/>
    </source>
</evidence>
<dbReference type="SUPFAM" id="SSF50104">
    <property type="entry name" value="Translation proteins SH3-like domain"/>
    <property type="match status" value="1"/>
</dbReference>
<dbReference type="Pfam" id="PF00467">
    <property type="entry name" value="KOW"/>
    <property type="match status" value="1"/>
</dbReference>
<dbReference type="AlphaFoldDB" id="A0A7C1NTG2"/>
<accession>A0A7C1NTG2</accession>
<dbReference type="GO" id="GO:0005840">
    <property type="term" value="C:ribosome"/>
    <property type="evidence" value="ECO:0007669"/>
    <property type="project" value="UniProtKB-KW"/>
</dbReference>
<comment type="subunit">
    <text evidence="5">Part of the 50S ribosomal subunit.</text>
</comment>
<keyword evidence="3 5" id="KW-0687">Ribonucleoprotein</keyword>
<dbReference type="PROSITE" id="PS01108">
    <property type="entry name" value="RIBOSOMAL_L24"/>
    <property type="match status" value="1"/>
</dbReference>
<dbReference type="InterPro" id="IPR008991">
    <property type="entry name" value="Translation_prot_SH3-like_sf"/>
</dbReference>
<dbReference type="InterPro" id="IPR005824">
    <property type="entry name" value="KOW"/>
</dbReference>
<keyword evidence="5" id="KW-0694">RNA-binding</keyword>
<dbReference type="GO" id="GO:1990904">
    <property type="term" value="C:ribonucleoprotein complex"/>
    <property type="evidence" value="ECO:0007669"/>
    <property type="project" value="UniProtKB-KW"/>
</dbReference>
<evidence type="ECO:0000256" key="6">
    <source>
        <dbReference type="RuleBase" id="RU003477"/>
    </source>
</evidence>
<evidence type="ECO:0000256" key="3">
    <source>
        <dbReference type="ARBA" id="ARBA00023274"/>
    </source>
</evidence>
<dbReference type="EMBL" id="DSLG01000003">
    <property type="protein sequence ID" value="HEA86920.1"/>
    <property type="molecule type" value="Genomic_DNA"/>
</dbReference>
<dbReference type="NCBIfam" id="TIGR01079">
    <property type="entry name" value="rplX_bact"/>
    <property type="match status" value="1"/>
</dbReference>
<evidence type="ECO:0000256" key="2">
    <source>
        <dbReference type="ARBA" id="ARBA00022980"/>
    </source>
</evidence>
<organism evidence="8">
    <name type="scientific">candidate division WOR-3 bacterium</name>
    <dbReference type="NCBI Taxonomy" id="2052148"/>
    <lineage>
        <taxon>Bacteria</taxon>
        <taxon>Bacteria division WOR-3</taxon>
    </lineage>
</organism>
<evidence type="ECO:0000313" key="8">
    <source>
        <dbReference type="EMBL" id="HEA86920.1"/>
    </source>
</evidence>
<dbReference type="InterPro" id="IPR057264">
    <property type="entry name" value="Ribosomal_uL24_C"/>
</dbReference>
<dbReference type="HAMAP" id="MF_01326_B">
    <property type="entry name" value="Ribosomal_uL24_B"/>
    <property type="match status" value="1"/>
</dbReference>
<evidence type="ECO:0000256" key="1">
    <source>
        <dbReference type="ARBA" id="ARBA00010618"/>
    </source>
</evidence>
<reference evidence="8" key="1">
    <citation type="journal article" date="2020" name="mSystems">
        <title>Genome- and Community-Level Interaction Insights into Carbon Utilization and Element Cycling Functions of Hydrothermarchaeota in Hydrothermal Sediment.</title>
        <authorList>
            <person name="Zhou Z."/>
            <person name="Liu Y."/>
            <person name="Xu W."/>
            <person name="Pan J."/>
            <person name="Luo Z.H."/>
            <person name="Li M."/>
        </authorList>
    </citation>
    <scope>NUCLEOTIDE SEQUENCE [LARGE SCALE GENOMIC DNA]</scope>
    <source>
        <strain evidence="8">SpSt-265</strain>
        <strain evidence="9">SpSt-465</strain>
    </source>
</reference>
<comment type="function">
    <text evidence="5">One of two assembly initiator proteins, it binds directly to the 5'-end of the 23S rRNA, where it nucleates assembly of the 50S subunit.</text>
</comment>